<sequence length="671" mass="77355">MKPHEDLNRNFQICRLNHSFASEFRDIVEHPNCAICSIPIQTSNSTWKIRWKLLLITRSRDNFDHRQRVFMPLGLAHIGINIIITIMDIDAVMNTRGNLLGLKKRSNSAVKMVNENRVTGPCRVCGTSTSRTCLRCQTVFYCTYNHETSDVGHEKSCQKPLYRRKDSENDSGVFVAKQNLSPGQIIFTEYPFICGPADRVEGDGRSRTCLGCCTKLSKKNQDQKCRKCGWPVCSKTCEASPQHSQYECKYFQENNIHFPDSTASFRCRYFLYRGVMMLRALLTKKREAGAFQEFVNLPSRRNPDPETFKHTNTHDTVVLKLLRETFRISNTLLPENFDTAKEELSTLLDHLSMYGFAKEITNPSQNNKRGFLNGVYTTAARIKRSCLPNVTWSIGPGPNFVLTVMAAKTILKNEELHMAYSTELHHLETFRRQQHVLNFVGSPCKCPRCKDPTEMGTFYSAVKCSECSDGYLVPNNPLSTKSMWQCLNEACQQQIRYAKISQKISKLTLKCDSVIKKSSEISGAEELEELVLEIRTKTYLHPNHFIIVRLVWEIVKRQFLDLHSLDWSALNSFLAHCDYLLNIENAFTPVFSFGRALLYFFIGRAFFKQYEFLETVFSYKDASQILDKIMDLYDGARKYFLAVHKDRPIVRTVHEDMKYIVSVINNIQRVK</sequence>
<accession>A0A8J2NVE9</accession>
<gene>
    <name evidence="6" type="ORF">AFUS01_LOCUS9281</name>
</gene>
<dbReference type="PROSITE" id="PS01360">
    <property type="entry name" value="ZF_MYND_1"/>
    <property type="match status" value="1"/>
</dbReference>
<dbReference type="OrthoDB" id="265717at2759"/>
<dbReference type="PANTHER" id="PTHR46455">
    <property type="entry name" value="SET AND MYND DOMAIN CONTAINING, ARTHROPOD-SPECIFIC, MEMBER 4, ISOFORM A"/>
    <property type="match status" value="1"/>
</dbReference>
<evidence type="ECO:0000256" key="3">
    <source>
        <dbReference type="ARBA" id="ARBA00022833"/>
    </source>
</evidence>
<evidence type="ECO:0000256" key="4">
    <source>
        <dbReference type="SAM" id="Phobius"/>
    </source>
</evidence>
<dbReference type="Proteomes" id="UP000708208">
    <property type="component" value="Unassembled WGS sequence"/>
</dbReference>
<dbReference type="GO" id="GO:0008270">
    <property type="term" value="F:zinc ion binding"/>
    <property type="evidence" value="ECO:0007669"/>
    <property type="project" value="UniProtKB-KW"/>
</dbReference>
<dbReference type="EMBL" id="CAJVCH010066145">
    <property type="protein sequence ID" value="CAG7719987.1"/>
    <property type="molecule type" value="Genomic_DNA"/>
</dbReference>
<organism evidence="6 7">
    <name type="scientific">Allacma fusca</name>
    <dbReference type="NCBI Taxonomy" id="39272"/>
    <lineage>
        <taxon>Eukaryota</taxon>
        <taxon>Metazoa</taxon>
        <taxon>Ecdysozoa</taxon>
        <taxon>Arthropoda</taxon>
        <taxon>Hexapoda</taxon>
        <taxon>Collembola</taxon>
        <taxon>Symphypleona</taxon>
        <taxon>Sminthuridae</taxon>
        <taxon>Allacma</taxon>
    </lineage>
</organism>
<evidence type="ECO:0000256" key="1">
    <source>
        <dbReference type="ARBA" id="ARBA00022723"/>
    </source>
</evidence>
<evidence type="ECO:0000313" key="6">
    <source>
        <dbReference type="EMBL" id="CAG7719987.1"/>
    </source>
</evidence>
<evidence type="ECO:0000256" key="2">
    <source>
        <dbReference type="ARBA" id="ARBA00022771"/>
    </source>
</evidence>
<keyword evidence="4" id="KW-1133">Transmembrane helix</keyword>
<reference evidence="6" key="1">
    <citation type="submission" date="2021-06" db="EMBL/GenBank/DDBJ databases">
        <authorList>
            <person name="Hodson N. C."/>
            <person name="Mongue J. A."/>
            <person name="Jaron S. K."/>
        </authorList>
    </citation>
    <scope>NUCLEOTIDE SEQUENCE</scope>
</reference>
<feature type="transmembrane region" description="Helical" evidence="4">
    <location>
        <begin position="69"/>
        <end position="87"/>
    </location>
</feature>
<keyword evidence="1" id="KW-0479">Metal-binding</keyword>
<keyword evidence="4" id="KW-0812">Transmembrane</keyword>
<keyword evidence="2" id="KW-0863">Zinc-finger</keyword>
<keyword evidence="7" id="KW-1185">Reference proteome</keyword>
<comment type="caution">
    <text evidence="6">The sequence shown here is derived from an EMBL/GenBank/DDBJ whole genome shotgun (WGS) entry which is preliminary data.</text>
</comment>
<feature type="domain" description="MYND-type" evidence="5">
    <location>
        <begin position="122"/>
        <end position="157"/>
    </location>
</feature>
<dbReference type="PANTHER" id="PTHR46455:SF5">
    <property type="entry name" value="SET AND MYND DOMAIN CONTAINING, ARTHROPOD-SPECIFIC, MEMBER 4, ISOFORM A"/>
    <property type="match status" value="1"/>
</dbReference>
<keyword evidence="3" id="KW-0862">Zinc</keyword>
<evidence type="ECO:0000313" key="7">
    <source>
        <dbReference type="Proteomes" id="UP000708208"/>
    </source>
</evidence>
<dbReference type="InterPro" id="IPR053010">
    <property type="entry name" value="SET_SmydA-8"/>
</dbReference>
<proteinExistence type="predicted"/>
<keyword evidence="4" id="KW-0472">Membrane</keyword>
<dbReference type="InterPro" id="IPR002893">
    <property type="entry name" value="Znf_MYND"/>
</dbReference>
<protein>
    <recommendedName>
        <fullName evidence="5">MYND-type domain-containing protein</fullName>
    </recommendedName>
</protein>
<name>A0A8J2NVE9_9HEXA</name>
<dbReference type="AlphaFoldDB" id="A0A8J2NVE9"/>
<evidence type="ECO:0000259" key="5">
    <source>
        <dbReference type="PROSITE" id="PS01360"/>
    </source>
</evidence>